<dbReference type="Gene3D" id="3.40.190.10">
    <property type="entry name" value="Periplasmic binding protein-like II"/>
    <property type="match status" value="1"/>
</dbReference>
<dbReference type="SUPFAM" id="SSF53850">
    <property type="entry name" value="Periplasmic binding protein-like II"/>
    <property type="match status" value="1"/>
</dbReference>
<feature type="signal peptide" evidence="7">
    <location>
        <begin position="1"/>
        <end position="30"/>
    </location>
</feature>
<dbReference type="Pfam" id="PF12010">
    <property type="entry name" value="DUF3502"/>
    <property type="match status" value="1"/>
</dbReference>
<evidence type="ECO:0000259" key="8">
    <source>
        <dbReference type="Pfam" id="PF12010"/>
    </source>
</evidence>
<evidence type="ECO:0000256" key="5">
    <source>
        <dbReference type="ARBA" id="ARBA00023288"/>
    </source>
</evidence>
<dbReference type="InterPro" id="IPR022627">
    <property type="entry name" value="DUF3502"/>
</dbReference>
<feature type="chain" id="PRO_5022002745" evidence="7">
    <location>
        <begin position="31"/>
        <end position="539"/>
    </location>
</feature>
<dbReference type="Pfam" id="PF01547">
    <property type="entry name" value="SBP_bac_1"/>
    <property type="match status" value="1"/>
</dbReference>
<keyword evidence="4" id="KW-0564">Palmitate</keyword>
<dbReference type="PANTHER" id="PTHR43649:SF33">
    <property type="entry name" value="POLYGALACTURONAN_RHAMNOGALACTURONAN-BINDING PROTEIN YTCQ"/>
    <property type="match status" value="1"/>
</dbReference>
<comment type="caution">
    <text evidence="9">The sequence shown here is derived from an EMBL/GenBank/DDBJ whole genome shotgun (WGS) entry which is preliminary data.</text>
</comment>
<accession>A0A559J7U9</accession>
<keyword evidence="2 7" id="KW-0732">Signal</keyword>
<dbReference type="PANTHER" id="PTHR43649">
    <property type="entry name" value="ARABINOSE-BINDING PROTEIN-RELATED"/>
    <property type="match status" value="1"/>
</dbReference>
<keyword evidence="1" id="KW-1003">Cell membrane</keyword>
<dbReference type="RefSeq" id="WP_144706631.1">
    <property type="nucleotide sequence ID" value="NZ_VNJJ01000019.1"/>
</dbReference>
<feature type="compositionally biased region" description="Polar residues" evidence="6">
    <location>
        <begin position="40"/>
        <end position="63"/>
    </location>
</feature>
<evidence type="ECO:0000256" key="1">
    <source>
        <dbReference type="ARBA" id="ARBA00022475"/>
    </source>
</evidence>
<evidence type="ECO:0000256" key="4">
    <source>
        <dbReference type="ARBA" id="ARBA00023139"/>
    </source>
</evidence>
<protein>
    <submittedName>
        <fullName evidence="9">Extracellular solute-binding protein</fullName>
    </submittedName>
</protein>
<evidence type="ECO:0000256" key="2">
    <source>
        <dbReference type="ARBA" id="ARBA00022729"/>
    </source>
</evidence>
<dbReference type="InterPro" id="IPR050490">
    <property type="entry name" value="Bact_solute-bd_prot1"/>
</dbReference>
<dbReference type="OrthoDB" id="4349943at2"/>
<gene>
    <name evidence="9" type="ORF">FPZ45_22165</name>
</gene>
<evidence type="ECO:0000313" key="9">
    <source>
        <dbReference type="EMBL" id="TVX95927.1"/>
    </source>
</evidence>
<keyword evidence="3" id="KW-0472">Membrane</keyword>
<dbReference type="AlphaFoldDB" id="A0A559J7U9"/>
<dbReference type="EMBL" id="VNJJ01000019">
    <property type="protein sequence ID" value="TVX95927.1"/>
    <property type="molecule type" value="Genomic_DNA"/>
</dbReference>
<evidence type="ECO:0000256" key="7">
    <source>
        <dbReference type="SAM" id="SignalP"/>
    </source>
</evidence>
<dbReference type="Proteomes" id="UP000316330">
    <property type="component" value="Unassembled WGS sequence"/>
</dbReference>
<keyword evidence="5" id="KW-0449">Lipoprotein</keyword>
<proteinExistence type="predicted"/>
<evidence type="ECO:0000256" key="6">
    <source>
        <dbReference type="SAM" id="MobiDB-lite"/>
    </source>
</evidence>
<evidence type="ECO:0000256" key="3">
    <source>
        <dbReference type="ARBA" id="ARBA00023136"/>
    </source>
</evidence>
<feature type="domain" description="DUF3502" evidence="8">
    <location>
        <begin position="471"/>
        <end position="537"/>
    </location>
</feature>
<evidence type="ECO:0000313" key="10">
    <source>
        <dbReference type="Proteomes" id="UP000316330"/>
    </source>
</evidence>
<dbReference type="PROSITE" id="PS51257">
    <property type="entry name" value="PROKAR_LIPOPROTEIN"/>
    <property type="match status" value="1"/>
</dbReference>
<reference evidence="9 10" key="1">
    <citation type="submission" date="2019-07" db="EMBL/GenBank/DDBJ databases">
        <authorList>
            <person name="Kim J."/>
        </authorList>
    </citation>
    <scope>NUCLEOTIDE SEQUENCE [LARGE SCALE GENOMIC DNA]</scope>
    <source>
        <strain evidence="9 10">G13</strain>
    </source>
</reference>
<feature type="region of interest" description="Disordered" evidence="6">
    <location>
        <begin position="29"/>
        <end position="65"/>
    </location>
</feature>
<dbReference type="InterPro" id="IPR006059">
    <property type="entry name" value="SBP"/>
</dbReference>
<sequence length="539" mass="60063">MKQKRLAYLMFAAVLCLTVALSGCSKSNSANGTKAPAEANTPTASDTPSASNDAEDTASNNVGSDPVTLKIVVPGTKEANYEPIKQAVEKKLAADGQNTKIDFIYVDWSDLEQKTKVMLASGENIDLIFDAPWLHMNQMIAAGYYEDLSDLLNKFGSNVLKNRSQQMWDANTFNGKTMGIPLGIYLTQGHSINIRKDLREELGLPPVKTWDDVVKFAYAVKEKYPKITPYWPHPSDITYSVVNWQVRDDSELQMRPTGVIGADLVLNYKGNDGKVFNLFDEMEPKVWDMIIQARKMYTDKIINQDTLTTKLATGDALQQGKAAAAPIMLFGLTHTKDQMSQAGENAEVESVRLFDFTPGKNISNFAQDNFVAIPKASKNKERAMMFLDWANANEENYMLVEHGIEGTDWEKVGDKKFKQLVPGKDVNGGGLASFSLVWNPVLEKTIDTDDDETMKANDFIKVADNFTKDILTGFTFDSAPVKNEIAQYGTVQAKYYMGIFNGVLDPDKYWDKYKKEGSAPLKKIQTELQKQIDAFLASK</sequence>
<organism evidence="9 10">
    <name type="scientific">Cohnella terricola</name>
    <dbReference type="NCBI Taxonomy" id="1289167"/>
    <lineage>
        <taxon>Bacteria</taxon>
        <taxon>Bacillati</taxon>
        <taxon>Bacillota</taxon>
        <taxon>Bacilli</taxon>
        <taxon>Bacillales</taxon>
        <taxon>Paenibacillaceae</taxon>
        <taxon>Cohnella</taxon>
    </lineage>
</organism>
<name>A0A559J7U9_9BACL</name>
<keyword evidence="10" id="KW-1185">Reference proteome</keyword>